<evidence type="ECO:0000313" key="2">
    <source>
        <dbReference type="Proteomes" id="UP001172386"/>
    </source>
</evidence>
<sequence>MPRSPCEAQVDANAPALLDKSVAVNVYGWAMKDPLASKRPVFAIINCYEPDSRGIKAALTNKDNKAVVERQTLKLTDREQNSESEKGTRKFLVVGYAYPDMVTAEEYRSVGGAKPRAAVGVKGNSGKLVKNTDGKVPWLVVSQILPAVTEQFKYHVLFYPEDDLCQPFIITKELTFYFHEFRNHATSVQKRKEEWDDAVQLRSIRPGNLQELSKRQKSFRRAHDTTAIPFPKNVSLANEILCLELAFESSSDPHCLRAMSQAIMEVENDLQYARLPENRELHKLVEDDEEFELADAKVVLSEMSESTGSISPHDIIRLRNAMMSSGDVVEYRLARTWLKECLYQMKAKPRMSDEQLRTLSISYLGTARRMLPETIATPATSSDESHMTLRALRNKLQEICDACSRYNQHLLNMVGDKGKAATIDDAWAAYAGAPDIDSAKKAFYEVWYFVIRQLSTREEGAEAMLREVIKILDTAIPKA</sequence>
<reference evidence="1" key="1">
    <citation type="submission" date="2022-10" db="EMBL/GenBank/DDBJ databases">
        <title>Culturing micro-colonial fungi from biological soil crusts in the Mojave desert and describing Neophaeococcomyces mojavensis, and introducing the new genera and species Taxawa tesnikishii.</title>
        <authorList>
            <person name="Kurbessoian T."/>
            <person name="Stajich J.E."/>
        </authorList>
    </citation>
    <scope>NUCLEOTIDE SEQUENCE</scope>
    <source>
        <strain evidence="1">JES_112</strain>
    </source>
</reference>
<accession>A0ACC3A7F9</accession>
<protein>
    <submittedName>
        <fullName evidence="1">Uncharacterized protein</fullName>
    </submittedName>
</protein>
<dbReference type="Proteomes" id="UP001172386">
    <property type="component" value="Unassembled WGS sequence"/>
</dbReference>
<keyword evidence="2" id="KW-1185">Reference proteome</keyword>
<dbReference type="EMBL" id="JAPDRQ010000075">
    <property type="protein sequence ID" value="KAJ9656621.1"/>
    <property type="molecule type" value="Genomic_DNA"/>
</dbReference>
<evidence type="ECO:0000313" key="1">
    <source>
        <dbReference type="EMBL" id="KAJ9656621.1"/>
    </source>
</evidence>
<comment type="caution">
    <text evidence="1">The sequence shown here is derived from an EMBL/GenBank/DDBJ whole genome shotgun (WGS) entry which is preliminary data.</text>
</comment>
<name>A0ACC3A7F9_9EURO</name>
<proteinExistence type="predicted"/>
<gene>
    <name evidence="1" type="ORF">H2198_004855</name>
</gene>
<organism evidence="1 2">
    <name type="scientific">Neophaeococcomyces mojaviensis</name>
    <dbReference type="NCBI Taxonomy" id="3383035"/>
    <lineage>
        <taxon>Eukaryota</taxon>
        <taxon>Fungi</taxon>
        <taxon>Dikarya</taxon>
        <taxon>Ascomycota</taxon>
        <taxon>Pezizomycotina</taxon>
        <taxon>Eurotiomycetes</taxon>
        <taxon>Chaetothyriomycetidae</taxon>
        <taxon>Chaetothyriales</taxon>
        <taxon>Chaetothyriales incertae sedis</taxon>
        <taxon>Neophaeococcomyces</taxon>
    </lineage>
</organism>